<dbReference type="PANTHER" id="PTHR33112:SF16">
    <property type="entry name" value="HETEROKARYON INCOMPATIBILITY DOMAIN-CONTAINING PROTEIN"/>
    <property type="match status" value="1"/>
</dbReference>
<evidence type="ECO:0000313" key="2">
    <source>
        <dbReference type="EMBL" id="KAJ9613066.1"/>
    </source>
</evidence>
<dbReference type="EMBL" id="JAPDRK010000004">
    <property type="protein sequence ID" value="KAJ9613066.1"/>
    <property type="molecule type" value="Genomic_DNA"/>
</dbReference>
<proteinExistence type="predicted"/>
<dbReference type="PANTHER" id="PTHR33112">
    <property type="entry name" value="DOMAIN PROTEIN, PUTATIVE-RELATED"/>
    <property type="match status" value="1"/>
</dbReference>
<organism evidence="2 3">
    <name type="scientific">Cladophialophora chaetospira</name>
    <dbReference type="NCBI Taxonomy" id="386627"/>
    <lineage>
        <taxon>Eukaryota</taxon>
        <taxon>Fungi</taxon>
        <taxon>Dikarya</taxon>
        <taxon>Ascomycota</taxon>
        <taxon>Pezizomycotina</taxon>
        <taxon>Eurotiomycetes</taxon>
        <taxon>Chaetothyriomycetidae</taxon>
        <taxon>Chaetothyriales</taxon>
        <taxon>Herpotrichiellaceae</taxon>
        <taxon>Cladophialophora</taxon>
    </lineage>
</organism>
<accession>A0AA38XH87</accession>
<dbReference type="AlphaFoldDB" id="A0AA38XH87"/>
<evidence type="ECO:0000313" key="3">
    <source>
        <dbReference type="Proteomes" id="UP001172673"/>
    </source>
</evidence>
<reference evidence="2" key="1">
    <citation type="submission" date="2022-10" db="EMBL/GenBank/DDBJ databases">
        <title>Culturing micro-colonial fungi from biological soil crusts in the Mojave desert and describing Neophaeococcomyces mojavensis, and introducing the new genera and species Taxawa tesnikishii.</title>
        <authorList>
            <person name="Kurbessoian T."/>
            <person name="Stajich J.E."/>
        </authorList>
    </citation>
    <scope>NUCLEOTIDE SEQUENCE</scope>
    <source>
        <strain evidence="2">TK_41</strain>
    </source>
</reference>
<feature type="domain" description="Heterokaryon incompatibility" evidence="1">
    <location>
        <begin position="34"/>
        <end position="187"/>
    </location>
</feature>
<sequence>MSNAFDEPLPRRLLQITDDRVVLREDPAQKRHPYACLSHCWGNSPRHPQSVVLKTKRSTLAQFKVEVPWNELTKTFKDAVDVCRWLNIEYLWIDSLCILQDSVDDWSQSATEVGSIYENALLTIAATKSKEGREGCYSTPNGQHLAHLVTETDNVYVRRKPPSYPVHDLSLDMENFPLLDRSWVYQEMHLSSRVLHFCFQEVIWSCRAMRRSQSGISDEEATTEFENSTDLHGWDPSWKDLERQRNPDNFDEVRTLWYRIVEEYTRLHISFPSDIFPALAALTQRMYGLRSDGDVFMAGLWRKTLLLDMMWRSPTGIAFERPRRWRAPTWSWASVQTQVIWDPRLDSVFDAVELHEVNCETQGPPELGSLNARGEATVVLHAPLIKATWQRAWARSRNPELILDEIEGRLDTNRYFPDYDYDLPGEHHIPWNSSLHLLPMAIAWIPLENNYQGRRDGAGGYRHVGLGLRELEKSDSGPSSPALYERIGYVEIVEDHAQANMTVDEAREAFERVDSILRSLPRLRLTLV</sequence>
<keyword evidence="3" id="KW-1185">Reference proteome</keyword>
<comment type="caution">
    <text evidence="2">The sequence shown here is derived from an EMBL/GenBank/DDBJ whole genome shotgun (WGS) entry which is preliminary data.</text>
</comment>
<dbReference type="Pfam" id="PF06985">
    <property type="entry name" value="HET"/>
    <property type="match status" value="1"/>
</dbReference>
<name>A0AA38XH87_9EURO</name>
<evidence type="ECO:0000259" key="1">
    <source>
        <dbReference type="Pfam" id="PF06985"/>
    </source>
</evidence>
<dbReference type="InterPro" id="IPR010730">
    <property type="entry name" value="HET"/>
</dbReference>
<protein>
    <recommendedName>
        <fullName evidence="1">Heterokaryon incompatibility domain-containing protein</fullName>
    </recommendedName>
</protein>
<dbReference type="Proteomes" id="UP001172673">
    <property type="component" value="Unassembled WGS sequence"/>
</dbReference>
<gene>
    <name evidence="2" type="ORF">H2200_003007</name>
</gene>